<dbReference type="InterPro" id="IPR050271">
    <property type="entry name" value="UDP-glycosyltransferase"/>
</dbReference>
<dbReference type="PROSITE" id="PS00375">
    <property type="entry name" value="UDPGT"/>
    <property type="match status" value="1"/>
</dbReference>
<dbReference type="Proteomes" id="UP000749471">
    <property type="component" value="Unassembled WGS sequence"/>
</dbReference>
<evidence type="ECO:0000313" key="5">
    <source>
        <dbReference type="EMBL" id="MBU5439405.1"/>
    </source>
</evidence>
<keyword evidence="6" id="KW-1185">Reference proteome</keyword>
<comment type="similarity">
    <text evidence="1 4">Belongs to the UDP-glycosyltransferase family.</text>
</comment>
<dbReference type="NCBIfam" id="TIGR01426">
    <property type="entry name" value="MGT"/>
    <property type="match status" value="1"/>
</dbReference>
<evidence type="ECO:0000256" key="4">
    <source>
        <dbReference type="RuleBase" id="RU003718"/>
    </source>
</evidence>
<sequence>MQIEIGKKGRKLKILMINLPFSGHINPTLGLAKELVEQGCQVTYILAPEWKEKVILTGAQFVPYDNYPETLSSSQKEIKSWQAAYDTALRIGTDYDCIIYEILFFPGKGLADRLQKPSIRLFSTFALNKSVIDMFAKTGGLYMTSIFRFRLLYQVFSRAICKKFKLGTHDIVDEIVSNSPDLNYVYTVKRFQVLNSEFPDRSFKFIGPSITPRISTIEISFDEIKNPIIYISLGTLLNNSISFYKKCFTAFENEDVTVIMSIGNTISIEKLGQIPINFMVYPFVPQLDVLQHASLFITHGGMNSVNEAMYYGVPMLVVPMGNDQPTVANRIAELGIGKRMNRRKLSPESLKSAAFNILSNIKYKTTIETFKWDMINAGGNSLATYEIIDYIRNKNG</sequence>
<dbReference type="InterPro" id="IPR006326">
    <property type="entry name" value="UDPGT_MGT-like"/>
</dbReference>
<dbReference type="PANTHER" id="PTHR48043">
    <property type="entry name" value="EG:EG0003.4 PROTEIN-RELATED"/>
    <property type="match status" value="1"/>
</dbReference>
<dbReference type="InterPro" id="IPR002213">
    <property type="entry name" value="UDP_glucos_trans"/>
</dbReference>
<dbReference type="CDD" id="cd03784">
    <property type="entry name" value="GT1_Gtf-like"/>
    <property type="match status" value="1"/>
</dbReference>
<comment type="caution">
    <text evidence="5">The sequence shown here is derived from an EMBL/GenBank/DDBJ whole genome shotgun (WGS) entry which is preliminary data.</text>
</comment>
<evidence type="ECO:0000256" key="3">
    <source>
        <dbReference type="ARBA" id="ARBA00022679"/>
    </source>
</evidence>
<evidence type="ECO:0000256" key="2">
    <source>
        <dbReference type="ARBA" id="ARBA00022676"/>
    </source>
</evidence>
<dbReference type="Pfam" id="PF00201">
    <property type="entry name" value="UDPGT"/>
    <property type="match status" value="1"/>
</dbReference>
<reference evidence="5 6" key="1">
    <citation type="submission" date="2021-06" db="EMBL/GenBank/DDBJ databases">
        <authorList>
            <person name="Sun Q."/>
            <person name="Li D."/>
        </authorList>
    </citation>
    <scope>NUCLEOTIDE SEQUENCE [LARGE SCALE GENOMIC DNA]</scope>
    <source>
        <strain evidence="5 6">MSJ-40</strain>
    </source>
</reference>
<keyword evidence="2 4" id="KW-0328">Glycosyltransferase</keyword>
<dbReference type="PANTHER" id="PTHR48043:SF145">
    <property type="entry name" value="FI06409P-RELATED"/>
    <property type="match status" value="1"/>
</dbReference>
<keyword evidence="3 4" id="KW-0808">Transferase</keyword>
<evidence type="ECO:0000313" key="6">
    <source>
        <dbReference type="Proteomes" id="UP000749471"/>
    </source>
</evidence>
<gene>
    <name evidence="5" type="ORF">KQI42_15405</name>
</gene>
<evidence type="ECO:0000256" key="1">
    <source>
        <dbReference type="ARBA" id="ARBA00009995"/>
    </source>
</evidence>
<dbReference type="InterPro" id="IPR035595">
    <property type="entry name" value="UDP_glycos_trans_CS"/>
</dbReference>
<dbReference type="RefSeq" id="WP_216521111.1">
    <property type="nucleotide sequence ID" value="NZ_JAHLPM010000014.1"/>
</dbReference>
<protein>
    <recommendedName>
        <fullName evidence="7">Glycosyl transferase</fullName>
    </recommendedName>
</protein>
<proteinExistence type="inferred from homology"/>
<dbReference type="EMBL" id="JAHLPM010000014">
    <property type="protein sequence ID" value="MBU5439405.1"/>
    <property type="molecule type" value="Genomic_DNA"/>
</dbReference>
<organism evidence="5 6">
    <name type="scientific">Tissierella simiarum</name>
    <dbReference type="NCBI Taxonomy" id="2841534"/>
    <lineage>
        <taxon>Bacteria</taxon>
        <taxon>Bacillati</taxon>
        <taxon>Bacillota</taxon>
        <taxon>Tissierellia</taxon>
        <taxon>Tissierellales</taxon>
        <taxon>Tissierellaceae</taxon>
        <taxon>Tissierella</taxon>
    </lineage>
</organism>
<evidence type="ECO:0008006" key="7">
    <source>
        <dbReference type="Google" id="ProtNLM"/>
    </source>
</evidence>
<name>A0ABS6EAG8_9FIRM</name>
<accession>A0ABS6EAG8</accession>